<evidence type="ECO:0000313" key="2">
    <source>
        <dbReference type="Proteomes" id="UP000462055"/>
    </source>
</evidence>
<sequence>MPVHPLQDMAAAISRPKKKLASLSPNALNPLYGDSTSPDIPTSGVVGPLVQVRL</sequence>
<evidence type="ECO:0000313" key="1">
    <source>
        <dbReference type="EMBL" id="MWA03616.1"/>
    </source>
</evidence>
<dbReference type="RefSeq" id="WP_160573752.1">
    <property type="nucleotide sequence ID" value="NZ_WBMS02000020.1"/>
</dbReference>
<proteinExistence type="predicted"/>
<protein>
    <submittedName>
        <fullName evidence="1">Uncharacterized protein</fullName>
    </submittedName>
</protein>
<dbReference type="EMBL" id="WBMS02000020">
    <property type="protein sequence ID" value="MWA03616.1"/>
    <property type="molecule type" value="Genomic_DNA"/>
</dbReference>
<organism evidence="1 2">
    <name type="scientific">Actinomadura physcomitrii</name>
    <dbReference type="NCBI Taxonomy" id="2650748"/>
    <lineage>
        <taxon>Bacteria</taxon>
        <taxon>Bacillati</taxon>
        <taxon>Actinomycetota</taxon>
        <taxon>Actinomycetes</taxon>
        <taxon>Streptosporangiales</taxon>
        <taxon>Thermomonosporaceae</taxon>
        <taxon>Actinomadura</taxon>
    </lineage>
</organism>
<gene>
    <name evidence="1" type="ORF">F8568_025170</name>
</gene>
<comment type="caution">
    <text evidence="1">The sequence shown here is derived from an EMBL/GenBank/DDBJ whole genome shotgun (WGS) entry which is preliminary data.</text>
</comment>
<keyword evidence="2" id="KW-1185">Reference proteome</keyword>
<accession>A0A6I4MN10</accession>
<dbReference type="AlphaFoldDB" id="A0A6I4MN10"/>
<reference evidence="1" key="1">
    <citation type="submission" date="2019-12" db="EMBL/GenBank/DDBJ databases">
        <title>Actinomadura physcomitrii sp. nov., a novel actinomycete isolated from moss [Physcomitrium sphaericum (Ludw) Fuernr].</title>
        <authorList>
            <person name="Zhuang X."/>
        </authorList>
    </citation>
    <scope>NUCLEOTIDE SEQUENCE [LARGE SCALE GENOMIC DNA]</scope>
    <source>
        <strain evidence="1">LD22</strain>
    </source>
</reference>
<dbReference type="Proteomes" id="UP000462055">
    <property type="component" value="Unassembled WGS sequence"/>
</dbReference>
<name>A0A6I4MN10_9ACTN</name>